<proteinExistence type="predicted"/>
<dbReference type="EMBL" id="CAJOBC010087135">
    <property type="protein sequence ID" value="CAF4353000.1"/>
    <property type="molecule type" value="Genomic_DNA"/>
</dbReference>
<dbReference type="Proteomes" id="UP000681722">
    <property type="component" value="Unassembled WGS sequence"/>
</dbReference>
<keyword evidence="3" id="KW-1185">Reference proteome</keyword>
<accession>A0A815SF73</accession>
<name>A0A815SF73_9BILA</name>
<sequence>MRLKLIYDVIESFNSTNKILKMFKAYIETRQDDDDDDEKFETQVLLRDTNVQKQQLPN</sequence>
<dbReference type="Proteomes" id="UP000663829">
    <property type="component" value="Unassembled WGS sequence"/>
</dbReference>
<comment type="caution">
    <text evidence="1">The sequence shown here is derived from an EMBL/GenBank/DDBJ whole genome shotgun (WGS) entry which is preliminary data.</text>
</comment>
<feature type="non-terminal residue" evidence="1">
    <location>
        <position position="1"/>
    </location>
</feature>
<evidence type="ECO:0000313" key="3">
    <source>
        <dbReference type="Proteomes" id="UP000663829"/>
    </source>
</evidence>
<protein>
    <submittedName>
        <fullName evidence="1">Uncharacterized protein</fullName>
    </submittedName>
</protein>
<gene>
    <name evidence="1" type="ORF">GPM918_LOCUS36202</name>
    <name evidence="2" type="ORF">SRO942_LOCUS36929</name>
</gene>
<reference evidence="1" key="1">
    <citation type="submission" date="2021-02" db="EMBL/GenBank/DDBJ databases">
        <authorList>
            <person name="Nowell W R."/>
        </authorList>
    </citation>
    <scope>NUCLEOTIDE SEQUENCE</scope>
</reference>
<organism evidence="1 3">
    <name type="scientific">Didymodactylos carnosus</name>
    <dbReference type="NCBI Taxonomy" id="1234261"/>
    <lineage>
        <taxon>Eukaryota</taxon>
        <taxon>Metazoa</taxon>
        <taxon>Spiralia</taxon>
        <taxon>Gnathifera</taxon>
        <taxon>Rotifera</taxon>
        <taxon>Eurotatoria</taxon>
        <taxon>Bdelloidea</taxon>
        <taxon>Philodinida</taxon>
        <taxon>Philodinidae</taxon>
        <taxon>Didymodactylos</taxon>
    </lineage>
</organism>
<evidence type="ECO:0000313" key="1">
    <source>
        <dbReference type="EMBL" id="CAF1489824.1"/>
    </source>
</evidence>
<evidence type="ECO:0000313" key="2">
    <source>
        <dbReference type="EMBL" id="CAF4353000.1"/>
    </source>
</evidence>
<dbReference type="AlphaFoldDB" id="A0A815SF73"/>
<dbReference type="EMBL" id="CAJNOQ010021647">
    <property type="protein sequence ID" value="CAF1489824.1"/>
    <property type="molecule type" value="Genomic_DNA"/>
</dbReference>